<sequence>MSRAGSIGIMLPRDLGGAEVLPYARRADELGFDELWVVEDLGFHGGIAQAAAVLAATGRIRVGIGLLPAGARNAAFAAMEVATLARLFPGRVDVGIGHGMPAWMRSVGAWPAGPLTLLEEYLRAVKALLRGEVVERGELVALDGVRLEEACLPEHVPPVLAGVRGPRSLALSGRVADGTVLAEPTTPEYVRAALGQVDAPGPHRLVGYNAAAVDPDRAVAVEAVRDGLAWIGEPDWAPHLAPLPFADEFAALRRECGGREEFARRLPEEWVRRLALAGTPDDVRARLDELFAAGLDSAVLIPAAGQTPERLATVL</sequence>
<organism evidence="3 4">
    <name type="scientific">Saccharothrix xinjiangensis</name>
    <dbReference type="NCBI Taxonomy" id="204798"/>
    <lineage>
        <taxon>Bacteria</taxon>
        <taxon>Bacillati</taxon>
        <taxon>Actinomycetota</taxon>
        <taxon>Actinomycetes</taxon>
        <taxon>Pseudonocardiales</taxon>
        <taxon>Pseudonocardiaceae</taxon>
        <taxon>Saccharothrix</taxon>
    </lineage>
</organism>
<dbReference type="PANTHER" id="PTHR43244:SF1">
    <property type="entry name" value="5,10-METHYLENETETRAHYDROMETHANOPTERIN REDUCTASE"/>
    <property type="match status" value="1"/>
</dbReference>
<dbReference type="InterPro" id="IPR050564">
    <property type="entry name" value="F420-G6PD/mer"/>
</dbReference>
<dbReference type="Gene3D" id="3.20.20.30">
    <property type="entry name" value="Luciferase-like domain"/>
    <property type="match status" value="1"/>
</dbReference>
<name>A0ABV9Y1G8_9PSEU</name>
<evidence type="ECO:0000256" key="1">
    <source>
        <dbReference type="ARBA" id="ARBA00023002"/>
    </source>
</evidence>
<evidence type="ECO:0000313" key="4">
    <source>
        <dbReference type="Proteomes" id="UP001595833"/>
    </source>
</evidence>
<dbReference type="PANTHER" id="PTHR43244">
    <property type="match status" value="1"/>
</dbReference>
<dbReference type="RefSeq" id="WP_344040391.1">
    <property type="nucleotide sequence ID" value="NZ_BAAAKE010000022.1"/>
</dbReference>
<keyword evidence="1" id="KW-0560">Oxidoreductase</keyword>
<comment type="caution">
    <text evidence="3">The sequence shown here is derived from an EMBL/GenBank/DDBJ whole genome shotgun (WGS) entry which is preliminary data.</text>
</comment>
<feature type="domain" description="Luciferase-like" evidence="2">
    <location>
        <begin position="18"/>
        <end position="296"/>
    </location>
</feature>
<evidence type="ECO:0000313" key="3">
    <source>
        <dbReference type="EMBL" id="MFC5055337.1"/>
    </source>
</evidence>
<dbReference type="Pfam" id="PF00296">
    <property type="entry name" value="Bac_luciferase"/>
    <property type="match status" value="1"/>
</dbReference>
<dbReference type="SUPFAM" id="SSF51679">
    <property type="entry name" value="Bacterial luciferase-like"/>
    <property type="match status" value="1"/>
</dbReference>
<dbReference type="Proteomes" id="UP001595833">
    <property type="component" value="Unassembled WGS sequence"/>
</dbReference>
<gene>
    <name evidence="3" type="ORF">ACFPFM_16385</name>
</gene>
<dbReference type="InterPro" id="IPR036661">
    <property type="entry name" value="Luciferase-like_sf"/>
</dbReference>
<dbReference type="EMBL" id="JBHSJB010000012">
    <property type="protein sequence ID" value="MFC5055337.1"/>
    <property type="molecule type" value="Genomic_DNA"/>
</dbReference>
<protein>
    <submittedName>
        <fullName evidence="3">LLM class flavin-dependent oxidoreductase</fullName>
    </submittedName>
</protein>
<reference evidence="4" key="1">
    <citation type="journal article" date="2019" name="Int. J. Syst. Evol. Microbiol.">
        <title>The Global Catalogue of Microorganisms (GCM) 10K type strain sequencing project: providing services to taxonomists for standard genome sequencing and annotation.</title>
        <authorList>
            <consortium name="The Broad Institute Genomics Platform"/>
            <consortium name="The Broad Institute Genome Sequencing Center for Infectious Disease"/>
            <person name="Wu L."/>
            <person name="Ma J."/>
        </authorList>
    </citation>
    <scope>NUCLEOTIDE SEQUENCE [LARGE SCALE GENOMIC DNA]</scope>
    <source>
        <strain evidence="4">KCTC 12848</strain>
    </source>
</reference>
<evidence type="ECO:0000259" key="2">
    <source>
        <dbReference type="Pfam" id="PF00296"/>
    </source>
</evidence>
<keyword evidence="4" id="KW-1185">Reference proteome</keyword>
<dbReference type="InterPro" id="IPR011251">
    <property type="entry name" value="Luciferase-like_dom"/>
</dbReference>
<accession>A0ABV9Y1G8</accession>
<proteinExistence type="predicted"/>